<evidence type="ECO:0000256" key="6">
    <source>
        <dbReference type="SAM" id="Phobius"/>
    </source>
</evidence>
<evidence type="ECO:0000256" key="5">
    <source>
        <dbReference type="ARBA" id="ARBA00023136"/>
    </source>
</evidence>
<reference evidence="7 8" key="1">
    <citation type="submission" date="2018-06" db="EMBL/GenBank/DDBJ databases">
        <title>Population genomics shows no distinction between pathogenic Candida krusei and environmental Pichia kudriavzevii: One species, four names.</title>
        <authorList>
            <person name="Douglass A.P."/>
            <person name="Offei B."/>
            <person name="Braun-Galleani S."/>
            <person name="Coughlan A.Y."/>
            <person name="Martos A."/>
            <person name="Ortiz-Merino R.A."/>
            <person name="Byrne K.P."/>
            <person name="Wolfe K.H."/>
        </authorList>
    </citation>
    <scope>NUCLEOTIDE SEQUENCE [LARGE SCALE GENOMIC DNA]</scope>
    <source>
        <strain evidence="7 8">CBS573</strain>
    </source>
</reference>
<protein>
    <recommendedName>
        <fullName evidence="9">Plasma membrane proteolipid 3</fullName>
    </recommendedName>
</protein>
<dbReference type="PROSITE" id="PS01309">
    <property type="entry name" value="UPF0057"/>
    <property type="match status" value="1"/>
</dbReference>
<evidence type="ECO:0008006" key="9">
    <source>
        <dbReference type="Google" id="ProtNLM"/>
    </source>
</evidence>
<evidence type="ECO:0000313" key="8">
    <source>
        <dbReference type="Proteomes" id="UP000249293"/>
    </source>
</evidence>
<dbReference type="STRING" id="4909.A0A2U9R455"/>
<dbReference type="AlphaFoldDB" id="A0A2U9R455"/>
<organism evidence="7 8">
    <name type="scientific">Pichia kudriavzevii</name>
    <name type="common">Yeast</name>
    <name type="synonym">Issatchenkia orientalis</name>
    <dbReference type="NCBI Taxonomy" id="4909"/>
    <lineage>
        <taxon>Eukaryota</taxon>
        <taxon>Fungi</taxon>
        <taxon>Dikarya</taxon>
        <taxon>Ascomycota</taxon>
        <taxon>Saccharomycotina</taxon>
        <taxon>Pichiomycetes</taxon>
        <taxon>Pichiales</taxon>
        <taxon>Pichiaceae</taxon>
        <taxon>Pichia</taxon>
    </lineage>
</organism>
<name>A0A2U9R455_PICKU</name>
<dbReference type="Proteomes" id="UP000249293">
    <property type="component" value="Chromosome 2"/>
</dbReference>
<dbReference type="GO" id="GO:0016020">
    <property type="term" value="C:membrane"/>
    <property type="evidence" value="ECO:0007669"/>
    <property type="project" value="UniProtKB-SubCell"/>
</dbReference>
<dbReference type="GeneID" id="40383691"/>
<accession>A0A2U9R455</accession>
<comment type="subcellular location">
    <subcellularLocation>
        <location evidence="1">Membrane</location>
    </subcellularLocation>
</comment>
<keyword evidence="5 6" id="KW-0472">Membrane</keyword>
<dbReference type="Pfam" id="PF01679">
    <property type="entry name" value="Pmp3"/>
    <property type="match status" value="1"/>
</dbReference>
<evidence type="ECO:0000256" key="4">
    <source>
        <dbReference type="ARBA" id="ARBA00022989"/>
    </source>
</evidence>
<feature type="transmembrane region" description="Helical" evidence="6">
    <location>
        <begin position="6"/>
        <end position="39"/>
    </location>
</feature>
<proteinExistence type="inferred from homology"/>
<gene>
    <name evidence="7" type="ORF">C5L36_0B11580</name>
</gene>
<keyword evidence="3 6" id="KW-0812">Transmembrane</keyword>
<dbReference type="KEGG" id="pkz:C5L36_0B11580"/>
<evidence type="ECO:0000313" key="7">
    <source>
        <dbReference type="EMBL" id="AWU75926.1"/>
    </source>
</evidence>
<dbReference type="InterPro" id="IPR000612">
    <property type="entry name" value="PMP3"/>
</dbReference>
<keyword evidence="8" id="KW-1185">Reference proteome</keyword>
<keyword evidence="4 6" id="KW-1133">Transmembrane helix</keyword>
<dbReference type="OrthoDB" id="2802411at2759"/>
<dbReference type="RefSeq" id="XP_029321403.1">
    <property type="nucleotide sequence ID" value="XM_029465544.1"/>
</dbReference>
<dbReference type="VEuPathDB" id="FungiDB:C5L36_0B11580"/>
<comment type="similarity">
    <text evidence="2">Belongs to the UPF0057 (PMP3) family.</text>
</comment>
<evidence type="ECO:0000256" key="2">
    <source>
        <dbReference type="ARBA" id="ARBA00009530"/>
    </source>
</evidence>
<evidence type="ECO:0000256" key="1">
    <source>
        <dbReference type="ARBA" id="ARBA00004370"/>
    </source>
</evidence>
<dbReference type="EMBL" id="CP028774">
    <property type="protein sequence ID" value="AWU75926.1"/>
    <property type="molecule type" value="Genomic_DNA"/>
</dbReference>
<evidence type="ECO:0000256" key="3">
    <source>
        <dbReference type="ARBA" id="ARBA00022692"/>
    </source>
</evidence>
<sequence>MDSSKIFAYILAILLPPLAVLMVSGVGMDLGINILFCILAWFPGSHQHRLQLPFLALTLPRSRRRATKHPPAVPVEQVGPLLQEQPATCPATRDVFRKK</sequence>